<keyword evidence="6 9" id="KW-0812">Transmembrane</keyword>
<dbReference type="RefSeq" id="WP_013907338.1">
    <property type="nucleotide sequence ID" value="NC_015681.1"/>
</dbReference>
<keyword evidence="4" id="KW-1003">Cell membrane</keyword>
<dbReference type="PATRIC" id="fig|667014.3.peg.739"/>
<evidence type="ECO:0000313" key="12">
    <source>
        <dbReference type="Proteomes" id="UP000006793"/>
    </source>
</evidence>
<evidence type="ECO:0000256" key="8">
    <source>
        <dbReference type="ARBA" id="ARBA00023136"/>
    </source>
</evidence>
<dbReference type="InterPro" id="IPR029063">
    <property type="entry name" value="SAM-dependent_MTases_sf"/>
</dbReference>
<organism evidence="11 12">
    <name type="scientific">Thermodesulfatator indicus (strain DSM 15286 / JCM 11887 / CIR29812)</name>
    <dbReference type="NCBI Taxonomy" id="667014"/>
    <lineage>
        <taxon>Bacteria</taxon>
        <taxon>Pseudomonadati</taxon>
        <taxon>Thermodesulfobacteriota</taxon>
        <taxon>Thermodesulfobacteria</taxon>
        <taxon>Thermodesulfobacteriales</taxon>
        <taxon>Thermodesulfatatoraceae</taxon>
        <taxon>Thermodesulfatator</taxon>
    </lineage>
</organism>
<dbReference type="PANTHER" id="PTHR30576:SF4">
    <property type="entry name" value="UNDECAPRENYL-PHOSPHATE GALACTOSE PHOSPHOTRANSFERASE"/>
    <property type="match status" value="1"/>
</dbReference>
<dbReference type="KEGG" id="tid:Thein_0713"/>
<dbReference type="InParanoid" id="F8AC38"/>
<accession>F8AC38</accession>
<dbReference type="GO" id="GO:0005886">
    <property type="term" value="C:plasma membrane"/>
    <property type="evidence" value="ECO:0007669"/>
    <property type="project" value="UniProtKB-SubCell"/>
</dbReference>
<protein>
    <submittedName>
        <fullName evidence="11">Exopolysaccharide biosynthesis polyprenyl glycosylphosphotransferase</fullName>
        <ecNumber evidence="11">2.7.8.6</ecNumber>
    </submittedName>
</protein>
<proteinExistence type="inferred from homology"/>
<dbReference type="InterPro" id="IPR003362">
    <property type="entry name" value="Bact_transf"/>
</dbReference>
<name>F8AC38_THEID</name>
<dbReference type="eggNOG" id="COG2148">
    <property type="taxonomic scope" value="Bacteria"/>
</dbReference>
<dbReference type="Pfam" id="PF02397">
    <property type="entry name" value="Bac_transf"/>
    <property type="match status" value="1"/>
</dbReference>
<feature type="transmembrane region" description="Helical" evidence="9">
    <location>
        <begin position="141"/>
        <end position="161"/>
    </location>
</feature>
<dbReference type="PANTHER" id="PTHR30576">
    <property type="entry name" value="COLANIC BIOSYNTHESIS UDP-GLUCOSE LIPID CARRIER TRANSFERASE"/>
    <property type="match status" value="1"/>
</dbReference>
<dbReference type="InterPro" id="IPR017472">
    <property type="entry name" value="Undecaprenyl-P_galact_Ptfrase"/>
</dbReference>
<comment type="similarity">
    <text evidence="3">Belongs to the bacterial sugar transferase family.</text>
</comment>
<feature type="transmembrane region" description="Helical" evidence="9">
    <location>
        <begin position="37"/>
        <end position="63"/>
    </location>
</feature>
<dbReference type="Gene3D" id="3.40.50.720">
    <property type="entry name" value="NAD(P)-binding Rossmann-like Domain"/>
    <property type="match status" value="1"/>
</dbReference>
<dbReference type="NCBIfam" id="TIGR03025">
    <property type="entry name" value="EPS_sugtrans"/>
    <property type="match status" value="1"/>
</dbReference>
<dbReference type="EMBL" id="CP002683">
    <property type="protein sequence ID" value="AEH44593.1"/>
    <property type="molecule type" value="Genomic_DNA"/>
</dbReference>
<evidence type="ECO:0000256" key="1">
    <source>
        <dbReference type="ARBA" id="ARBA00004141"/>
    </source>
</evidence>
<dbReference type="FunCoup" id="F8AC38">
    <property type="interactions" value="135"/>
</dbReference>
<dbReference type="EC" id="2.7.8.6" evidence="11"/>
<dbReference type="Pfam" id="PF13727">
    <property type="entry name" value="CoA_binding_3"/>
    <property type="match status" value="1"/>
</dbReference>
<gene>
    <name evidence="11" type="ordered locus">Thein_0713</name>
</gene>
<dbReference type="AlphaFoldDB" id="F8AC38"/>
<dbReference type="PaxDb" id="667014-Thein_0713"/>
<dbReference type="NCBIfam" id="TIGR03022">
    <property type="entry name" value="WbaP_sugtrans"/>
    <property type="match status" value="1"/>
</dbReference>
<evidence type="ECO:0000256" key="6">
    <source>
        <dbReference type="ARBA" id="ARBA00022692"/>
    </source>
</evidence>
<keyword evidence="12" id="KW-1185">Reference proteome</keyword>
<dbReference type="InterPro" id="IPR017475">
    <property type="entry name" value="EPS_sugar_tfrase"/>
</dbReference>
<reference evidence="11 12" key="2">
    <citation type="journal article" date="2012" name="Stand. Genomic Sci.">
        <title>Complete genome sequence of the thermophilic sulfate-reducing ocean bacterium Thermodesulfatator indicus type strain (CIR29812(T)).</title>
        <authorList>
            <person name="Anderson I."/>
            <person name="Saunders E."/>
            <person name="Lapidus A."/>
            <person name="Nolan M."/>
            <person name="Lucas S."/>
            <person name="Tice H."/>
            <person name="Del Rio T.G."/>
            <person name="Cheng J.F."/>
            <person name="Han C."/>
            <person name="Tapia R."/>
            <person name="Goodwin L.A."/>
            <person name="Pitluck S."/>
            <person name="Liolios K."/>
            <person name="Mavromatis K."/>
            <person name="Pagani I."/>
            <person name="Ivanova N."/>
            <person name="Mikhailova N."/>
            <person name="Pati A."/>
            <person name="Chen A."/>
            <person name="Palaniappan K."/>
            <person name="Land M."/>
            <person name="Hauser L."/>
            <person name="Jeffries C.D."/>
            <person name="Chang Y.J."/>
            <person name="Brambilla E.M."/>
            <person name="Rohde M."/>
            <person name="Spring S."/>
            <person name="Goker M."/>
            <person name="Detter J.C."/>
            <person name="Woyke T."/>
            <person name="Bristow J."/>
            <person name="Eisen J.A."/>
            <person name="Markowitz V."/>
            <person name="Hugenholtz P."/>
            <person name="Kyrpides N.C."/>
            <person name="Klenk H.P."/>
        </authorList>
    </citation>
    <scope>NUCLEOTIDE SEQUENCE [LARGE SCALE GENOMIC DNA]</scope>
    <source>
        <strain evidence="12">DSM 15286 / JCM 11887 / CIR29812</strain>
    </source>
</reference>
<comment type="subcellular location">
    <subcellularLocation>
        <location evidence="2">Cell membrane</location>
    </subcellularLocation>
    <subcellularLocation>
        <location evidence="1">Membrane</location>
        <topology evidence="1">Multi-pass membrane protein</topology>
    </subcellularLocation>
</comment>
<keyword evidence="7 9" id="KW-1133">Transmembrane helix</keyword>
<evidence type="ECO:0000256" key="4">
    <source>
        <dbReference type="ARBA" id="ARBA00022475"/>
    </source>
</evidence>
<dbReference type="Proteomes" id="UP000006793">
    <property type="component" value="Chromosome"/>
</dbReference>
<feature type="transmembrane region" description="Helical" evidence="9">
    <location>
        <begin position="75"/>
        <end position="97"/>
    </location>
</feature>
<dbReference type="GO" id="GO:0000271">
    <property type="term" value="P:polysaccharide biosynthetic process"/>
    <property type="evidence" value="ECO:0007669"/>
    <property type="project" value="InterPro"/>
</dbReference>
<dbReference type="HOGENOM" id="CLU_024920_3_5_0"/>
<reference evidence="12" key="1">
    <citation type="submission" date="2011-04" db="EMBL/GenBank/DDBJ databases">
        <title>The complete genome of Thermodesulfatator indicus DSM 15286.</title>
        <authorList>
            <person name="Lucas S."/>
            <person name="Copeland A."/>
            <person name="Lapidus A."/>
            <person name="Bruce D."/>
            <person name="Goodwin L."/>
            <person name="Pitluck S."/>
            <person name="Peters L."/>
            <person name="Kyrpides N."/>
            <person name="Mavromatis K."/>
            <person name="Pagani I."/>
            <person name="Ivanova N."/>
            <person name="Saunders L."/>
            <person name="Detter J.C."/>
            <person name="Tapia R."/>
            <person name="Han C."/>
            <person name="Land M."/>
            <person name="Hauser L."/>
            <person name="Markowitz V."/>
            <person name="Cheng J.-F."/>
            <person name="Hugenholtz P."/>
            <person name="Woyke T."/>
            <person name="Wu D."/>
            <person name="Spring S."/>
            <person name="Schroeder M."/>
            <person name="Brambilla E."/>
            <person name="Klenk H.-P."/>
            <person name="Eisen J.A."/>
        </authorList>
    </citation>
    <scope>NUCLEOTIDE SEQUENCE [LARGE SCALE GENOMIC DNA]</scope>
    <source>
        <strain evidence="12">DSM 15286 / JCM 11887 / CIR29812</strain>
    </source>
</reference>
<keyword evidence="8 9" id="KW-0472">Membrane</keyword>
<evidence type="ECO:0000256" key="9">
    <source>
        <dbReference type="SAM" id="Phobius"/>
    </source>
</evidence>
<dbReference type="GO" id="GO:0047360">
    <property type="term" value="F:undecaprenyl-phosphate galactose phosphotransferase activity"/>
    <property type="evidence" value="ECO:0007669"/>
    <property type="project" value="UniProtKB-EC"/>
</dbReference>
<dbReference type="eggNOG" id="COG1086">
    <property type="taxonomic scope" value="Bacteria"/>
</dbReference>
<evidence type="ECO:0000256" key="7">
    <source>
        <dbReference type="ARBA" id="ARBA00022989"/>
    </source>
</evidence>
<evidence type="ECO:0000256" key="3">
    <source>
        <dbReference type="ARBA" id="ARBA00006464"/>
    </source>
</evidence>
<dbReference type="SUPFAM" id="SSF53335">
    <property type="entry name" value="S-adenosyl-L-methionine-dependent methyltransferases"/>
    <property type="match status" value="1"/>
</dbReference>
<keyword evidence="5 11" id="KW-0808">Transferase</keyword>
<evidence type="ECO:0000259" key="10">
    <source>
        <dbReference type="Pfam" id="PF02397"/>
    </source>
</evidence>
<feature type="transmembrane region" description="Helical" evidence="9">
    <location>
        <begin position="117"/>
        <end position="135"/>
    </location>
</feature>
<feature type="transmembrane region" description="Helical" evidence="9">
    <location>
        <begin position="310"/>
        <end position="334"/>
    </location>
</feature>
<sequence>MKGLSLKEEVERYSSSLKGISVSRQQTFPRLADPLDYYLFLFLTDILALFASFFIAIFIRILLGDFFHAIPAYSLSQGFFIFANWWLFLPFPLFMIYQRLYDRRLCFWEETREIFRALILAFLAIFTLIFIKKLGPQVSRLALGLMFVSSFLIFPLFRYFLKILLFHFTRYRRKVLILGVSEGVEKLIKSLSNDSFLGYQVVGLLDDNVIYQNKVINGVKVYSPLKQLTKFISFLKVDTIFVNSNAFPNGHLSSILSNVQNLVKEVCIIPELANFGMLNTETQTLFNEKLFLIKVKNNLKSPTNRLLKRLIDCILSFLLLPILLPIMAVIALLIKLDSPGPVLFVHERIGRFGKPIKVYKFRSMYENADQMLEEYLLKNPEAREEWILFKKLKTFDPRVTRVGKFLRKTSLDELPQIFNVIKGDMSLVGPRPYLPREKENLAQYQSLILLTRPGITGLWQVSGRNNLTFKDRLKMDVWYVLNWSLWLDFIILVKTIKVVLKREGAV</sequence>
<dbReference type="STRING" id="667014.Thein_0713"/>
<feature type="domain" description="Bacterial sugar transferase" evidence="10">
    <location>
        <begin position="308"/>
        <end position="501"/>
    </location>
</feature>
<evidence type="ECO:0000256" key="2">
    <source>
        <dbReference type="ARBA" id="ARBA00004236"/>
    </source>
</evidence>
<evidence type="ECO:0000256" key="5">
    <source>
        <dbReference type="ARBA" id="ARBA00022679"/>
    </source>
</evidence>
<evidence type="ECO:0000313" key="11">
    <source>
        <dbReference type="EMBL" id="AEH44593.1"/>
    </source>
</evidence>